<reference evidence="2" key="1">
    <citation type="submission" date="2021-01" db="EMBL/GenBank/DDBJ databases">
        <authorList>
            <person name="Corre E."/>
            <person name="Pelletier E."/>
            <person name="Niang G."/>
            <person name="Scheremetjew M."/>
            <person name="Finn R."/>
            <person name="Kale V."/>
            <person name="Holt S."/>
            <person name="Cochrane G."/>
            <person name="Meng A."/>
            <person name="Brown T."/>
            <person name="Cohen L."/>
        </authorList>
    </citation>
    <scope>NUCLEOTIDE SEQUENCE</scope>
    <source>
        <strain evidence="2">CCMP281</strain>
    </source>
</reference>
<dbReference type="EMBL" id="HBHX01021561">
    <property type="protein sequence ID" value="CAE0111371.1"/>
    <property type="molecule type" value="Transcribed_RNA"/>
</dbReference>
<proteinExistence type="predicted"/>
<name>A0A7S3AQI7_9EUKA</name>
<dbReference type="Pfam" id="PF05990">
    <property type="entry name" value="DUF900"/>
    <property type="match status" value="1"/>
</dbReference>
<gene>
    <name evidence="2" type="ORF">HERI1096_LOCUS12031</name>
</gene>
<protein>
    <submittedName>
        <fullName evidence="2">Uncharacterized protein</fullName>
    </submittedName>
</protein>
<feature type="region of interest" description="Disordered" evidence="1">
    <location>
        <begin position="365"/>
        <end position="389"/>
    </location>
</feature>
<evidence type="ECO:0000313" key="2">
    <source>
        <dbReference type="EMBL" id="CAE0111371.1"/>
    </source>
</evidence>
<organism evidence="2">
    <name type="scientific">Haptolina ericina</name>
    <dbReference type="NCBI Taxonomy" id="156174"/>
    <lineage>
        <taxon>Eukaryota</taxon>
        <taxon>Haptista</taxon>
        <taxon>Haptophyta</taxon>
        <taxon>Prymnesiophyceae</taxon>
        <taxon>Prymnesiales</taxon>
        <taxon>Prymnesiaceae</taxon>
        <taxon>Haptolina</taxon>
    </lineage>
</organism>
<dbReference type="PANTHER" id="PTHR36513:SF1">
    <property type="entry name" value="TRANSMEMBRANE PROTEIN"/>
    <property type="match status" value="1"/>
</dbReference>
<accession>A0A7S3AQI7</accession>
<evidence type="ECO:0000256" key="1">
    <source>
        <dbReference type="SAM" id="MobiDB-lite"/>
    </source>
</evidence>
<dbReference type="InterPro" id="IPR010297">
    <property type="entry name" value="DUF900_hydrolase"/>
</dbReference>
<dbReference type="SUPFAM" id="SSF53474">
    <property type="entry name" value="alpha/beta-Hydrolases"/>
    <property type="match status" value="1"/>
</dbReference>
<dbReference type="AlphaFoldDB" id="A0A7S3AQI7"/>
<sequence length="471" mass="51298">MPNTLRMPGRGRVQFSYRQPATWPWRWMGLTTSRVASYEGSIDEDGRPHGYGTWQDSAPRGENLQGLWEHGVPCGPFSSSESETGHGFSCLHMAVVHNRAEPWDQKFWRPVRSGTGLSWGLVSVEACFAGGFFRHLPEALLFEPLSTSGSATKCVQMLASSVPRQPPKVAVPFEAIVYIHGFASSLQEATLPFGQLLALADLPAHLKPFVFSWPCGHYLSYFAATRCGESAEVAADLCAFFQGLQDAGCSAVHVIAYSLGAHLLLSSLPWIEGKFRRAPGAPMGGGCLGGGGGANASLRLATVMLMSPDHPLEQFVNVDYYSLRAICDCITLYADEQDVALAIGEAFKREKGLSRYPFALVHAAEGAGEEEPSEESKGGLERGSQGSSSLHVRPLDLDVINTSFLDDNVPQLRHINLPANVHVVDDLRDIVTMRLRASERRRTSRMIRLGRAANVYSFLAAPNHVSQDGLT</sequence>
<dbReference type="InterPro" id="IPR029058">
    <property type="entry name" value="AB_hydrolase_fold"/>
</dbReference>
<dbReference type="PANTHER" id="PTHR36513">
    <property type="entry name" value="ABC TRANSMEMBRANE TYPE-1 DOMAIN-CONTAINING PROTEIN"/>
    <property type="match status" value="1"/>
</dbReference>